<evidence type="ECO:0000313" key="1">
    <source>
        <dbReference type="EMBL" id="QOK99882.1"/>
    </source>
</evidence>
<sequence>MAALLAYAAAACIAAGPGLGTSPSLVPADNRRGAEQTLLTYPEWFLVHSPAEYARTVRSGPPHGFPFLAHVGQLWTGYAAVTREQVRGGHPLNPGYHLMIGVIATSTTVEYGLRAAYENTVGRLSWMLGDRRPSADDRFAAQAAQDYVDFIRQEPWYLFDFPARLKGLWATLLRGPGLPRQLERRYALTSEYAIKAVYGKLIEWATRAIYTPARMTTDVVVDRLPAPWTPPPRVAVLARYPDGRALLALPRYFDFRIAATRLANDGIGILDIAGNASEILVTLWKPHDAATAQLPGRVLFTQAMSDPPGQQRVAVLMPVARLSALLRTAPRQGWTVEHVYDY</sequence>
<evidence type="ECO:0000313" key="2">
    <source>
        <dbReference type="Proteomes" id="UP000593970"/>
    </source>
</evidence>
<keyword evidence="1" id="KW-0614">Plasmid</keyword>
<dbReference type="AlphaFoldDB" id="A0AA92K7A6"/>
<name>A0AA92K7A6_RALSL</name>
<geneLocation type="plasmid" evidence="1 2">
    <name>pUW774mp</name>
</geneLocation>
<protein>
    <submittedName>
        <fullName evidence="1">Uncharacterized protein</fullName>
    </submittedName>
</protein>
<organism evidence="1 2">
    <name type="scientific">Ralstonia solanacearum</name>
    <name type="common">Pseudomonas solanacearum</name>
    <dbReference type="NCBI Taxonomy" id="305"/>
    <lineage>
        <taxon>Bacteria</taxon>
        <taxon>Pseudomonadati</taxon>
        <taxon>Pseudomonadota</taxon>
        <taxon>Betaproteobacteria</taxon>
        <taxon>Burkholderiales</taxon>
        <taxon>Burkholderiaceae</taxon>
        <taxon>Ralstonia</taxon>
        <taxon>Ralstonia solanacearum species complex</taxon>
    </lineage>
</organism>
<dbReference type="Proteomes" id="UP000593970">
    <property type="component" value="Plasmid pUW774mp"/>
</dbReference>
<gene>
    <name evidence="1" type="ORF">HF909_25070</name>
</gene>
<accession>A0AA92K7A6</accession>
<proteinExistence type="predicted"/>
<reference evidence="2" key="1">
    <citation type="submission" date="2020-04" db="EMBL/GenBank/DDBJ databases">
        <title>Ralstonia solanacearum UW576, UW763, UW773, and UW774.</title>
        <authorList>
            <person name="Steidl O."/>
            <person name="Truchon A."/>
            <person name="Allen C."/>
        </authorList>
    </citation>
    <scope>NUCLEOTIDE SEQUENCE [LARGE SCALE GENOMIC DNA]</scope>
    <source>
        <strain evidence="2">UW774</strain>
        <plasmid evidence="2">pUW774mp</plasmid>
    </source>
</reference>
<dbReference type="EMBL" id="CP051170">
    <property type="protein sequence ID" value="QOK99882.1"/>
    <property type="molecule type" value="Genomic_DNA"/>
</dbReference>